<dbReference type="OrthoDB" id="6131500at2759"/>
<feature type="region of interest" description="Disordered" evidence="1">
    <location>
        <begin position="999"/>
        <end position="1019"/>
    </location>
</feature>
<gene>
    <name evidence="2" type="ORF">C0Q70_13124</name>
</gene>
<evidence type="ECO:0000256" key="1">
    <source>
        <dbReference type="SAM" id="MobiDB-lite"/>
    </source>
</evidence>
<feature type="compositionally biased region" description="Basic and acidic residues" evidence="1">
    <location>
        <begin position="597"/>
        <end position="613"/>
    </location>
</feature>
<feature type="compositionally biased region" description="Basic and acidic residues" evidence="1">
    <location>
        <begin position="121"/>
        <end position="142"/>
    </location>
</feature>
<feature type="region of interest" description="Disordered" evidence="1">
    <location>
        <begin position="1"/>
        <end position="165"/>
    </location>
</feature>
<feature type="compositionally biased region" description="Acidic residues" evidence="1">
    <location>
        <begin position="350"/>
        <end position="360"/>
    </location>
</feature>
<organism evidence="2 3">
    <name type="scientific">Pomacea canaliculata</name>
    <name type="common">Golden apple snail</name>
    <dbReference type="NCBI Taxonomy" id="400727"/>
    <lineage>
        <taxon>Eukaryota</taxon>
        <taxon>Metazoa</taxon>
        <taxon>Spiralia</taxon>
        <taxon>Lophotrochozoa</taxon>
        <taxon>Mollusca</taxon>
        <taxon>Gastropoda</taxon>
        <taxon>Caenogastropoda</taxon>
        <taxon>Architaenioglossa</taxon>
        <taxon>Ampullarioidea</taxon>
        <taxon>Ampullariidae</taxon>
        <taxon>Pomacea</taxon>
    </lineage>
</organism>
<feature type="compositionally biased region" description="Polar residues" evidence="1">
    <location>
        <begin position="503"/>
        <end position="520"/>
    </location>
</feature>
<feature type="region of interest" description="Disordered" evidence="1">
    <location>
        <begin position="190"/>
        <end position="271"/>
    </location>
</feature>
<feature type="compositionally biased region" description="Basic and acidic residues" evidence="1">
    <location>
        <begin position="764"/>
        <end position="785"/>
    </location>
</feature>
<feature type="compositionally biased region" description="Low complexity" evidence="1">
    <location>
        <begin position="18"/>
        <end position="31"/>
    </location>
</feature>
<feature type="compositionally biased region" description="Low complexity" evidence="1">
    <location>
        <begin position="716"/>
        <end position="742"/>
    </location>
</feature>
<feature type="compositionally biased region" description="Polar residues" evidence="1">
    <location>
        <begin position="822"/>
        <end position="834"/>
    </location>
</feature>
<evidence type="ECO:0000313" key="3">
    <source>
        <dbReference type="Proteomes" id="UP000245119"/>
    </source>
</evidence>
<feature type="region of interest" description="Disordered" evidence="1">
    <location>
        <begin position="662"/>
        <end position="890"/>
    </location>
</feature>
<feature type="region of interest" description="Disordered" evidence="1">
    <location>
        <begin position="560"/>
        <end position="643"/>
    </location>
</feature>
<feature type="compositionally biased region" description="Polar residues" evidence="1">
    <location>
        <begin position="453"/>
        <end position="476"/>
    </location>
</feature>
<sequence length="1197" mass="129849">MTPDSSRERSLDKNGEASTLSSGGSTSETSTNPSLSFTVEFGDEKKPKLNIGGSLSEFVPPKIRSSLAQHTRSEKVLSGRPQAKETSAKPSTAKGRPGQRSSAHAIGVPSLKSTDFSTEGSPEKSKADVEKRTKDVDKDRKGKSQSQDGRKTSPLARVSKTKPPSVAAAIVASVQVVQYSDPTAYLLDKMFAGTTGGPGAPSGGRLSQSSDHDLRDSPVSPEHVLYREAAEYDRASQRGSATYRVTEKPPHPSRPPKTASKPTTARSEKTIEKAALSLPRASLGVPAVEADNEDKVSEAGTYTIEADRDDAEEMMARQQIDEVFGVDVENFSFERPVIGSFEQLHLADREGEELQQDDDGEGSRTPCEETTPDLREEMVTSMSSPGEDKDVPAWISQLTALAASHKTAVTRTSYKSGVDNMEDNTDKKPLMDGMTRKRPGTGRKLPSLPTDRSPVSSEHSTSHTDNSPETASSVHLKSSPLVQLEHSLNGFDLTAAKVLKQSYIPSKTKQEGNGSPLESKSSTRDAGHSLLTNGTRSSIDTELLLRDTETVMAAMEARMGFQDGRRQDDLGSDTDLSSTVALVNGDEDYVKPTKYHSPRENLTRKSSKDKENSNVKLAAKKSLARSFSDQKSESVETAGSSRWSGTSISMVSDILSRTDSLDESFQSEASSDRGDSSFSRSGSKGKGTITMTKPNRAFALRRARADGSEATETPRSNRTSSSAASSTSSSRRSSSVTSTGRTPHSDRQPSSRTEASLGAQIVRKARENIPPAKRDSSSNRKDSRRNSLRGSHGTLATSVPSVATPTKKDRDLKMLKSHLKTGPSSKDLTITGINSHSQSQPGSRSGSPKAAERLAWKRRKEYDPRRAVAEAKAKAKDGHPQSKPKPKVQPALYKQRMIRSASFTNSVELSGRVRHETYSVDSTSSAEDLSSAATAPESCRDAGFRRAFIPFHNPLRGDRLSHSADEDEAGPFPMSQDVGASKSVSVSMTLMLHKSAFTPPLSKLHTPSPDTPPPYSSTNLLRRRTFGAVDYEDIGGSTCGASSHRTQANSPQSYDSLIVSSVYQLSLKLKTSTDKMLRKLREQDRCSITPSPTDDFLGHSSKGEIPAWKSANQELAGVLKNLRKIEHHLQVIDRTLFQDEDTDTDISGMSAREKQKYFQEIERIRSELAGFQPIDTPRTESLDPGSPEMAEITQDLC</sequence>
<dbReference type="AlphaFoldDB" id="A0A2T7NWC3"/>
<feature type="region of interest" description="Disordered" evidence="1">
    <location>
        <begin position="503"/>
        <end position="535"/>
    </location>
</feature>
<feature type="region of interest" description="Disordered" evidence="1">
    <location>
        <begin position="282"/>
        <end position="301"/>
    </location>
</feature>
<feature type="compositionally biased region" description="Polar residues" evidence="1">
    <location>
        <begin position="111"/>
        <end position="120"/>
    </location>
</feature>
<feature type="region of interest" description="Disordered" evidence="1">
    <location>
        <begin position="346"/>
        <end position="478"/>
    </location>
</feature>
<dbReference type="Proteomes" id="UP000245119">
    <property type="component" value="Linkage Group LG8"/>
</dbReference>
<feature type="compositionally biased region" description="Basic and acidic residues" evidence="1">
    <location>
        <begin position="224"/>
        <end position="236"/>
    </location>
</feature>
<dbReference type="EMBL" id="PZQS01000008">
    <property type="protein sequence ID" value="PVD25468.1"/>
    <property type="molecule type" value="Genomic_DNA"/>
</dbReference>
<feature type="compositionally biased region" description="Polar residues" evidence="1">
    <location>
        <begin position="794"/>
        <end position="804"/>
    </location>
</feature>
<feature type="compositionally biased region" description="Basic and acidic residues" evidence="1">
    <location>
        <begin position="1"/>
        <end position="15"/>
    </location>
</feature>
<feature type="compositionally biased region" description="Low complexity" evidence="1">
    <location>
        <begin position="835"/>
        <end position="848"/>
    </location>
</feature>
<comment type="caution">
    <text evidence="2">The sequence shown here is derived from an EMBL/GenBank/DDBJ whole genome shotgun (WGS) entry which is preliminary data.</text>
</comment>
<accession>A0A2T7NWC3</accession>
<proteinExistence type="predicted"/>
<evidence type="ECO:0000313" key="2">
    <source>
        <dbReference type="EMBL" id="PVD25468.1"/>
    </source>
</evidence>
<name>A0A2T7NWC3_POMCA</name>
<evidence type="ECO:0008006" key="4">
    <source>
        <dbReference type="Google" id="ProtNLM"/>
    </source>
</evidence>
<reference evidence="2 3" key="1">
    <citation type="submission" date="2018-04" db="EMBL/GenBank/DDBJ databases">
        <title>The genome of golden apple snail Pomacea canaliculata provides insight into stress tolerance and invasive adaptation.</title>
        <authorList>
            <person name="Liu C."/>
            <person name="Liu B."/>
            <person name="Ren Y."/>
            <person name="Zhang Y."/>
            <person name="Wang H."/>
            <person name="Li S."/>
            <person name="Jiang F."/>
            <person name="Yin L."/>
            <person name="Zhang G."/>
            <person name="Qian W."/>
            <person name="Fan W."/>
        </authorList>
    </citation>
    <scope>NUCLEOTIDE SEQUENCE [LARGE SCALE GENOMIC DNA]</scope>
    <source>
        <strain evidence="2">SZHN2017</strain>
        <tissue evidence="2">Muscle</tissue>
    </source>
</reference>
<feature type="compositionally biased region" description="Basic and acidic residues" evidence="1">
    <location>
        <begin position="71"/>
        <end position="87"/>
    </location>
</feature>
<feature type="compositionally biased region" description="Basic and acidic residues" evidence="1">
    <location>
        <begin position="850"/>
        <end position="880"/>
    </location>
</feature>
<feature type="region of interest" description="Disordered" evidence="1">
    <location>
        <begin position="1170"/>
        <end position="1197"/>
    </location>
</feature>
<protein>
    <recommendedName>
        <fullName evidence="4">CEP170 C-terminal domain-containing protein</fullName>
    </recommendedName>
</protein>
<keyword evidence="3" id="KW-1185">Reference proteome</keyword>